<dbReference type="InterPro" id="IPR045860">
    <property type="entry name" value="Snake_toxin-like_sf"/>
</dbReference>
<dbReference type="AlphaFoldDB" id="C1L5D4"/>
<protein>
    <submittedName>
        <fullName evidence="2">Uncharacterized protein</fullName>
    </submittedName>
</protein>
<accession>C1L5D4</accession>
<dbReference type="EMBL" id="FN314180">
    <property type="protein sequence ID" value="CAX69913.1"/>
    <property type="molecule type" value="mRNA"/>
</dbReference>
<proteinExistence type="evidence at transcript level"/>
<organism evidence="2">
    <name type="scientific">Schistosoma japonicum</name>
    <name type="common">Blood fluke</name>
    <dbReference type="NCBI Taxonomy" id="6182"/>
    <lineage>
        <taxon>Eukaryota</taxon>
        <taxon>Metazoa</taxon>
        <taxon>Spiralia</taxon>
        <taxon>Lophotrochozoa</taxon>
        <taxon>Platyhelminthes</taxon>
        <taxon>Trematoda</taxon>
        <taxon>Digenea</taxon>
        <taxon>Strigeidida</taxon>
        <taxon>Schistosomatoidea</taxon>
        <taxon>Schistosomatidae</taxon>
        <taxon>Schistosoma</taxon>
    </lineage>
</organism>
<evidence type="ECO:0000256" key="1">
    <source>
        <dbReference type="SAM" id="SignalP"/>
    </source>
</evidence>
<sequence>MNSGFKFTGIFLYILINILDKYQIQSFRCYVCDYCPIVTDVSISSGNSCTSCAMSGVDYRVHRICIYNNGQPPINFPKENQKVCSNDLCNGEAVRNASGTPQGPIEKPISCYSCLNCTKNNQEVKNMCGGCLTVTSSGLQHKYCGPTCNQVLNHDEVSCCSTSFCNGMIKLSTQQSSIISVLIITAISGYIL</sequence>
<feature type="signal peptide" evidence="1">
    <location>
        <begin position="1"/>
        <end position="26"/>
    </location>
</feature>
<dbReference type="SUPFAM" id="SSF57302">
    <property type="entry name" value="Snake toxin-like"/>
    <property type="match status" value="1"/>
</dbReference>
<reference evidence="2" key="2">
    <citation type="submission" date="2009-03" db="EMBL/GenBank/DDBJ databases">
        <authorList>
            <person name="Gang L."/>
        </authorList>
    </citation>
    <scope>NUCLEOTIDE SEQUENCE</scope>
    <source>
        <strain evidence="2">Anhui</strain>
    </source>
</reference>
<name>C1L5D4_SCHJA</name>
<feature type="chain" id="PRO_5007646991" evidence="1">
    <location>
        <begin position="27"/>
        <end position="192"/>
    </location>
</feature>
<evidence type="ECO:0000313" key="2">
    <source>
        <dbReference type="EMBL" id="CAX69912.1"/>
    </source>
</evidence>
<keyword evidence="1" id="KW-0732">Signal</keyword>
<dbReference type="EMBL" id="FN314179">
    <property type="protein sequence ID" value="CAX69912.1"/>
    <property type="molecule type" value="mRNA"/>
</dbReference>
<reference evidence="2" key="1">
    <citation type="journal article" date="2009" name="Nature">
        <title>The Schistosoma japonicum genome reveals features of host-parasite interplay.</title>
        <authorList>
            <person name="Liu F."/>
            <person name="Zhou Y."/>
            <person name="Wang Z.Q."/>
            <person name="Lu G."/>
            <person name="Zheng H."/>
            <person name="Brindley P.J."/>
            <person name="McManus D.P."/>
            <person name="Blair D."/>
            <person name="Zhang Q.H."/>
            <person name="Zhong Y."/>
            <person name="Wang S."/>
            <person name="Han Z.G."/>
            <person name="Chen Z."/>
        </authorList>
    </citation>
    <scope>NUCLEOTIDE SEQUENCE</scope>
    <source>
        <strain evidence="2">Anhui</strain>
    </source>
</reference>